<gene>
    <name evidence="2" type="ORF">HK103_003012</name>
</gene>
<organism evidence="2 3">
    <name type="scientific">Boothiomyces macroporosus</name>
    <dbReference type="NCBI Taxonomy" id="261099"/>
    <lineage>
        <taxon>Eukaryota</taxon>
        <taxon>Fungi</taxon>
        <taxon>Fungi incertae sedis</taxon>
        <taxon>Chytridiomycota</taxon>
        <taxon>Chytridiomycota incertae sedis</taxon>
        <taxon>Chytridiomycetes</taxon>
        <taxon>Rhizophydiales</taxon>
        <taxon>Terramycetaceae</taxon>
        <taxon>Boothiomyces</taxon>
    </lineage>
</organism>
<comment type="caution">
    <text evidence="2">The sequence shown here is derived from an EMBL/GenBank/DDBJ whole genome shotgun (WGS) entry which is preliminary data.</text>
</comment>
<evidence type="ECO:0000313" key="3">
    <source>
        <dbReference type="Proteomes" id="UP001210925"/>
    </source>
</evidence>
<proteinExistence type="predicted"/>
<feature type="compositionally biased region" description="Low complexity" evidence="1">
    <location>
        <begin position="33"/>
        <end position="53"/>
    </location>
</feature>
<feature type="region of interest" description="Disordered" evidence="1">
    <location>
        <begin position="31"/>
        <end position="53"/>
    </location>
</feature>
<sequence>MSTTSEDSSPVERNMIYNELYSQHFADTPIAASRPNSTQTPTTPNNSPASPINIQLNRSSIQENTFNSVKWSESIKEVPDFIKSMGVYPISTVFATCFQEELDDLNNTWRDENGELLDTEDVQELEKVLKRIDLLENSIEFLKRCVPPGR</sequence>
<evidence type="ECO:0000256" key="1">
    <source>
        <dbReference type="SAM" id="MobiDB-lite"/>
    </source>
</evidence>
<protein>
    <submittedName>
        <fullName evidence="2">Uncharacterized protein</fullName>
    </submittedName>
</protein>
<name>A0AAD5UIL7_9FUNG</name>
<dbReference type="Proteomes" id="UP001210925">
    <property type="component" value="Unassembled WGS sequence"/>
</dbReference>
<dbReference type="AlphaFoldDB" id="A0AAD5UIL7"/>
<keyword evidence="3" id="KW-1185">Reference proteome</keyword>
<dbReference type="EMBL" id="JADGKB010000021">
    <property type="protein sequence ID" value="KAJ3259125.1"/>
    <property type="molecule type" value="Genomic_DNA"/>
</dbReference>
<reference evidence="2" key="1">
    <citation type="submission" date="2020-05" db="EMBL/GenBank/DDBJ databases">
        <title>Phylogenomic resolution of chytrid fungi.</title>
        <authorList>
            <person name="Stajich J.E."/>
            <person name="Amses K."/>
            <person name="Simmons R."/>
            <person name="Seto K."/>
            <person name="Myers J."/>
            <person name="Bonds A."/>
            <person name="Quandt C.A."/>
            <person name="Barry K."/>
            <person name="Liu P."/>
            <person name="Grigoriev I."/>
            <person name="Longcore J.E."/>
            <person name="James T.Y."/>
        </authorList>
    </citation>
    <scope>NUCLEOTIDE SEQUENCE</scope>
    <source>
        <strain evidence="2">PLAUS21</strain>
    </source>
</reference>
<evidence type="ECO:0000313" key="2">
    <source>
        <dbReference type="EMBL" id="KAJ3259125.1"/>
    </source>
</evidence>
<accession>A0AAD5UIL7</accession>